<organism evidence="1">
    <name type="scientific">viral metagenome</name>
    <dbReference type="NCBI Taxonomy" id="1070528"/>
    <lineage>
        <taxon>unclassified sequences</taxon>
        <taxon>metagenomes</taxon>
        <taxon>organismal metagenomes</taxon>
    </lineage>
</organism>
<proteinExistence type="predicted"/>
<accession>A0A6C0F3H8</accession>
<evidence type="ECO:0000313" key="1">
    <source>
        <dbReference type="EMBL" id="QHT36216.1"/>
    </source>
</evidence>
<name>A0A6C0F3H8_9ZZZZ</name>
<dbReference type="EMBL" id="MN739032">
    <property type="protein sequence ID" value="QHT36216.1"/>
    <property type="molecule type" value="Genomic_DNA"/>
</dbReference>
<dbReference type="AlphaFoldDB" id="A0A6C0F3H8"/>
<protein>
    <submittedName>
        <fullName evidence="1">Uncharacterized protein</fullName>
    </submittedName>
</protein>
<reference evidence="1" key="1">
    <citation type="journal article" date="2020" name="Nature">
        <title>Giant virus diversity and host interactions through global metagenomics.</title>
        <authorList>
            <person name="Schulz F."/>
            <person name="Roux S."/>
            <person name="Paez-Espino D."/>
            <person name="Jungbluth S."/>
            <person name="Walsh D.A."/>
            <person name="Denef V.J."/>
            <person name="McMahon K.D."/>
            <person name="Konstantinidis K.T."/>
            <person name="Eloe-Fadrosh E.A."/>
            <person name="Kyrpides N.C."/>
            <person name="Woyke T."/>
        </authorList>
    </citation>
    <scope>NUCLEOTIDE SEQUENCE</scope>
    <source>
        <strain evidence="1">GVMAG-M-3300009182-46</strain>
    </source>
</reference>
<sequence length="46" mass="5653">MQFNNNLICIFLLKYLHKIVKLKPKRCKLLLELYAKFFKIFHISKI</sequence>